<dbReference type="PROSITE" id="PS50001">
    <property type="entry name" value="SH2"/>
    <property type="match status" value="1"/>
</dbReference>
<dbReference type="OMA" id="SERCPQN"/>
<dbReference type="AlphaFoldDB" id="A0A286XH42"/>
<keyword evidence="4" id="KW-1185">Reference proteome</keyword>
<dbReference type="eggNOG" id="KOG4637">
    <property type="taxonomic scope" value="Eukaryota"/>
</dbReference>
<evidence type="ECO:0000256" key="1">
    <source>
        <dbReference type="PROSITE-ProRule" id="PRU00191"/>
    </source>
</evidence>
<proteinExistence type="predicted"/>
<dbReference type="VEuPathDB" id="HostDB:ENSCPOG00000024452"/>
<dbReference type="Gene3D" id="1.10.287.1490">
    <property type="match status" value="1"/>
</dbReference>
<keyword evidence="1" id="KW-0727">SH2 domain</keyword>
<reference evidence="3" key="3">
    <citation type="submission" date="2025-09" db="UniProtKB">
        <authorList>
            <consortium name="Ensembl"/>
        </authorList>
    </citation>
    <scope>IDENTIFICATION</scope>
    <source>
        <strain evidence="3">2N</strain>
    </source>
</reference>
<dbReference type="GeneTree" id="ENSGT00940000157050"/>
<dbReference type="SUPFAM" id="SSF55550">
    <property type="entry name" value="SH2 domain"/>
    <property type="match status" value="1"/>
</dbReference>
<dbReference type="Bgee" id="ENSCPOG00000024452">
    <property type="expression patterns" value="Expressed in cerebellum and 13 other cell types or tissues"/>
</dbReference>
<dbReference type="InterPro" id="IPR032498">
    <property type="entry name" value="PI3K_P85_iSH2"/>
</dbReference>
<organism evidence="3 4">
    <name type="scientific">Cavia porcellus</name>
    <name type="common">Guinea pig</name>
    <dbReference type="NCBI Taxonomy" id="10141"/>
    <lineage>
        <taxon>Eukaryota</taxon>
        <taxon>Metazoa</taxon>
        <taxon>Chordata</taxon>
        <taxon>Craniata</taxon>
        <taxon>Vertebrata</taxon>
        <taxon>Euteleostomi</taxon>
        <taxon>Mammalia</taxon>
        <taxon>Eutheria</taxon>
        <taxon>Euarchontoglires</taxon>
        <taxon>Glires</taxon>
        <taxon>Rodentia</taxon>
        <taxon>Hystricomorpha</taxon>
        <taxon>Caviidae</taxon>
        <taxon>Cavia</taxon>
    </lineage>
</organism>
<dbReference type="Ensembl" id="ENSCPOT00000033222.1">
    <property type="protein sequence ID" value="ENSCPOP00000024793.1"/>
    <property type="gene ID" value="ENSCPOG00000024452.2"/>
</dbReference>
<dbReference type="Pfam" id="PF16454">
    <property type="entry name" value="PI3K_P85_iSH2"/>
    <property type="match status" value="1"/>
</dbReference>
<dbReference type="PRINTS" id="PR00401">
    <property type="entry name" value="SH2DOMAIN"/>
</dbReference>
<accession>A0A286XH42</accession>
<evidence type="ECO:0000259" key="2">
    <source>
        <dbReference type="PROSITE" id="PS50001"/>
    </source>
</evidence>
<sequence length="102" mass="12090">MNSLKPDLLQLRKIRDQYLLWLTQKGTRQKKINEWLGIRNETEDQYALMMEDEEDLPHHEERTWYVGKINRTQAEGMLSGKRDGTFLIRESSQRGCYACSVV</sequence>
<dbReference type="PRINTS" id="PR00678">
    <property type="entry name" value="PI3KINASEP85"/>
</dbReference>
<reference evidence="3" key="2">
    <citation type="submission" date="2025-08" db="UniProtKB">
        <authorList>
            <consortium name="Ensembl"/>
        </authorList>
    </citation>
    <scope>IDENTIFICATION</scope>
    <source>
        <strain evidence="3">2N</strain>
    </source>
</reference>
<dbReference type="Gene3D" id="3.30.505.10">
    <property type="entry name" value="SH2 domain"/>
    <property type="match status" value="1"/>
</dbReference>
<gene>
    <name evidence="3" type="primary">PIK3R2</name>
</gene>
<dbReference type="InterPro" id="IPR036860">
    <property type="entry name" value="SH2_dom_sf"/>
</dbReference>
<dbReference type="InterPro" id="IPR000980">
    <property type="entry name" value="SH2"/>
</dbReference>
<reference evidence="4" key="1">
    <citation type="journal article" date="2011" name="Nature">
        <title>A high-resolution map of human evolutionary constraint using 29 mammals.</title>
        <authorList>
            <person name="Lindblad-Toh K."/>
            <person name="Garber M."/>
            <person name="Zuk O."/>
            <person name="Lin M.F."/>
            <person name="Parker B.J."/>
            <person name="Washietl S."/>
            <person name="Kheradpour P."/>
            <person name="Ernst J."/>
            <person name="Jordan G."/>
            <person name="Mauceli E."/>
            <person name="Ward L.D."/>
            <person name="Lowe C.B."/>
            <person name="Holloway A.K."/>
            <person name="Clamp M."/>
            <person name="Gnerre S."/>
            <person name="Alfoldi J."/>
            <person name="Beal K."/>
            <person name="Chang J."/>
            <person name="Clawson H."/>
            <person name="Cuff J."/>
            <person name="Di Palma F."/>
            <person name="Fitzgerald S."/>
            <person name="Flicek P."/>
            <person name="Guttman M."/>
            <person name="Hubisz M.J."/>
            <person name="Jaffe D.B."/>
            <person name="Jungreis I."/>
            <person name="Kent W.J."/>
            <person name="Kostka D."/>
            <person name="Lara M."/>
            <person name="Martins A.L."/>
            <person name="Massingham T."/>
            <person name="Moltke I."/>
            <person name="Raney B.J."/>
            <person name="Rasmussen M.D."/>
            <person name="Robinson J."/>
            <person name="Stark A."/>
            <person name="Vilella A.J."/>
            <person name="Wen J."/>
            <person name="Xie X."/>
            <person name="Zody M.C."/>
            <person name="Baldwin J."/>
            <person name="Bloom T."/>
            <person name="Chin C.W."/>
            <person name="Heiman D."/>
            <person name="Nicol R."/>
            <person name="Nusbaum C."/>
            <person name="Young S."/>
            <person name="Wilkinson J."/>
            <person name="Worley K.C."/>
            <person name="Kovar C.L."/>
            <person name="Muzny D.M."/>
            <person name="Gibbs R.A."/>
            <person name="Cree A."/>
            <person name="Dihn H.H."/>
            <person name="Fowler G."/>
            <person name="Jhangiani S."/>
            <person name="Joshi V."/>
            <person name="Lee S."/>
            <person name="Lewis L.R."/>
            <person name="Nazareth L.V."/>
            <person name="Okwuonu G."/>
            <person name="Santibanez J."/>
            <person name="Warren W.C."/>
            <person name="Mardis E.R."/>
            <person name="Weinstock G.M."/>
            <person name="Wilson R.K."/>
            <person name="Delehaunty K."/>
            <person name="Dooling D."/>
            <person name="Fronik C."/>
            <person name="Fulton L."/>
            <person name="Fulton B."/>
            <person name="Graves T."/>
            <person name="Minx P."/>
            <person name="Sodergren E."/>
            <person name="Birney E."/>
            <person name="Margulies E.H."/>
            <person name="Herrero J."/>
            <person name="Green E.D."/>
            <person name="Haussler D."/>
            <person name="Siepel A."/>
            <person name="Goldman N."/>
            <person name="Pollard K.S."/>
            <person name="Pedersen J.S."/>
            <person name="Lander E.S."/>
            <person name="Kellis M."/>
        </authorList>
    </citation>
    <scope>NUCLEOTIDE SEQUENCE [LARGE SCALE GENOMIC DNA]</scope>
    <source>
        <strain evidence="4">2N</strain>
    </source>
</reference>
<name>A0A286XH42_CAVPO</name>
<dbReference type="Proteomes" id="UP000005447">
    <property type="component" value="Unassembled WGS sequence"/>
</dbReference>
<feature type="domain" description="SH2" evidence="2">
    <location>
        <begin position="64"/>
        <end position="102"/>
    </location>
</feature>
<evidence type="ECO:0000313" key="3">
    <source>
        <dbReference type="Ensembl" id="ENSCPOP00000024793.1"/>
    </source>
</evidence>
<dbReference type="EMBL" id="AAKN02046887">
    <property type="status" value="NOT_ANNOTATED_CDS"/>
    <property type="molecule type" value="Genomic_DNA"/>
</dbReference>
<dbReference type="Pfam" id="PF00017">
    <property type="entry name" value="SH2"/>
    <property type="match status" value="1"/>
</dbReference>
<evidence type="ECO:0000313" key="4">
    <source>
        <dbReference type="Proteomes" id="UP000005447"/>
    </source>
</evidence>
<protein>
    <submittedName>
        <fullName evidence="3">Phosphoinositide-3-kinase regulatory subunit 2</fullName>
    </submittedName>
</protein>